<keyword evidence="3" id="KW-1185">Reference proteome</keyword>
<evidence type="ECO:0000313" key="2">
    <source>
        <dbReference type="EMBL" id="PIG80622.1"/>
    </source>
</evidence>
<sequence>MFAKLAFVLVAIEASAQTITSTATNTATSTLPTLQSDWYFIRAVETPYYHSYLQTIPSATPGPAHLATNINAGQFNIVSGQLVYNTGTEQLYMNVEDPTNKTQRTLQTWFNETENAYGTFAFQGDAVTWTVEDIDRQNTAAWLVCEEDQLYINTGAYGYQTPDGCYDQTIHSYGGSTPTV</sequence>
<gene>
    <name evidence="2" type="ORF">AARAC_007657</name>
</gene>
<organism evidence="2 3">
    <name type="scientific">Aspergillus arachidicola</name>
    <dbReference type="NCBI Taxonomy" id="656916"/>
    <lineage>
        <taxon>Eukaryota</taxon>
        <taxon>Fungi</taxon>
        <taxon>Dikarya</taxon>
        <taxon>Ascomycota</taxon>
        <taxon>Pezizomycotina</taxon>
        <taxon>Eurotiomycetes</taxon>
        <taxon>Eurotiomycetidae</taxon>
        <taxon>Eurotiales</taxon>
        <taxon>Aspergillaceae</taxon>
        <taxon>Aspergillus</taxon>
        <taxon>Aspergillus subgen. Circumdati</taxon>
    </lineage>
</organism>
<keyword evidence="1" id="KW-0732">Signal</keyword>
<dbReference type="Proteomes" id="UP000231358">
    <property type="component" value="Unassembled WGS sequence"/>
</dbReference>
<accession>A0A2G7FJ10</accession>
<comment type="caution">
    <text evidence="2">The sequence shown here is derived from an EMBL/GenBank/DDBJ whole genome shotgun (WGS) entry which is preliminary data.</text>
</comment>
<dbReference type="STRING" id="656916.A0A2G7FJ10"/>
<name>A0A2G7FJ10_9EURO</name>
<evidence type="ECO:0008006" key="4">
    <source>
        <dbReference type="Google" id="ProtNLM"/>
    </source>
</evidence>
<feature type="chain" id="PRO_5013808732" description="Lipocalin-like domain-containing protein" evidence="1">
    <location>
        <begin position="17"/>
        <end position="180"/>
    </location>
</feature>
<dbReference type="AlphaFoldDB" id="A0A2G7FJ10"/>
<proteinExistence type="predicted"/>
<evidence type="ECO:0000313" key="3">
    <source>
        <dbReference type="Proteomes" id="UP000231358"/>
    </source>
</evidence>
<evidence type="ECO:0000256" key="1">
    <source>
        <dbReference type="SAM" id="SignalP"/>
    </source>
</evidence>
<protein>
    <recommendedName>
        <fullName evidence="4">Lipocalin-like domain-containing protein</fullName>
    </recommendedName>
</protein>
<dbReference type="EMBL" id="NEXV01000605">
    <property type="protein sequence ID" value="PIG80622.1"/>
    <property type="molecule type" value="Genomic_DNA"/>
</dbReference>
<reference evidence="2 3" key="1">
    <citation type="submission" date="2017-05" db="EMBL/GenBank/DDBJ databases">
        <title>Genome sequence for an aflatoxigenic pathogen of Argentinian peanut, Aspergillus arachidicola.</title>
        <authorList>
            <person name="Moore G."/>
            <person name="Beltz S.B."/>
            <person name="Mack B.M."/>
        </authorList>
    </citation>
    <scope>NUCLEOTIDE SEQUENCE [LARGE SCALE GENOMIC DNA]</scope>
    <source>
        <strain evidence="2 3">CBS 117610</strain>
    </source>
</reference>
<feature type="signal peptide" evidence="1">
    <location>
        <begin position="1"/>
        <end position="16"/>
    </location>
</feature>